<keyword evidence="2" id="KW-0732">Signal</keyword>
<gene>
    <name evidence="4" type="ORF">E4P82_15015</name>
</gene>
<proteinExistence type="predicted"/>
<reference evidence="4 5" key="1">
    <citation type="submission" date="2019-03" db="EMBL/GenBank/DDBJ databases">
        <title>Metabolic reconstructions from genomes of highly enriched 'Candidatus Accumulibacter' and 'Candidatus Competibacter' bioreactor populations.</title>
        <authorList>
            <person name="Annavajhala M.K."/>
            <person name="Welles L."/>
            <person name="Abbas B."/>
            <person name="Sorokin D."/>
            <person name="Park H."/>
            <person name="Van Loosdrecht M."/>
            <person name="Chandran K."/>
        </authorList>
    </citation>
    <scope>NUCLEOTIDE SEQUENCE [LARGE SCALE GENOMIC DNA]</scope>
    <source>
        <strain evidence="4 5">SBR_G</strain>
    </source>
</reference>
<dbReference type="InterPro" id="IPR002035">
    <property type="entry name" value="VWF_A"/>
</dbReference>
<feature type="compositionally biased region" description="Basic and acidic residues" evidence="1">
    <location>
        <begin position="104"/>
        <end position="122"/>
    </location>
</feature>
<accession>A0ABX1TLY2</accession>
<evidence type="ECO:0000256" key="1">
    <source>
        <dbReference type="SAM" id="MobiDB-lite"/>
    </source>
</evidence>
<dbReference type="SUPFAM" id="SSF53300">
    <property type="entry name" value="vWA-like"/>
    <property type="match status" value="1"/>
</dbReference>
<feature type="chain" id="PRO_5046168226" evidence="2">
    <location>
        <begin position="26"/>
        <end position="601"/>
    </location>
</feature>
<dbReference type="CDD" id="cd01465">
    <property type="entry name" value="vWA_subgroup"/>
    <property type="match status" value="1"/>
</dbReference>
<sequence length="601" mass="64807">MIRSLSLHALLIAVLLVACSPTAPPQDVAESKRQAAGQSHLVVARSATERATTRSVVGKADQPVSTTSVPTSPVLAMVEPSARLSAARQAAQDSTALAPARMSSRRDTDELRAPSEPTDRENYAQVEDNPVKRAAEQPVSTFSIDVDTGAYANVRRFLNAGRLPPRDAVRVEELINYFDYDYPLPDDRQPPFRVNTELAPTPWNPKTLLLAVGIKGYELPRTQLPPANLVFLVDVSGSMDSADKIGLLKPALKLLVRQLRPEDKVAIAVYAGAAGMVLEPTSGSQRAKIEAALDQLSAGGSTNGGAGIQLAYNLARQGFVEGGVNRVILATDGDFNVGTVNFQALKDLVETQRKSGIALTTLGFGAGNYNDRLMEQLADAGNGNHAYIDTLQEANKVLVEQMSATLLTIAKDMKIQIEFNPALVEEYRLIGYENRILRREDFNNDAVDAGDIGAGHTVTALYEIALKGSGGSLTEPLRYGQPATDAATPRGDEIAFLRLRYKQLDGEVSQLLEQPIRRGQAVGDWRETSERFRFAAAVAGFGQVLRGGRHTHDFGYDEVLALARTARSGDPHGYRGEFLTLVGLARSLDPGQGGEQGQAIR</sequence>
<dbReference type="Gene3D" id="3.40.50.410">
    <property type="entry name" value="von Willebrand factor, type A domain"/>
    <property type="match status" value="1"/>
</dbReference>
<dbReference type="InterPro" id="IPR021908">
    <property type="entry name" value="YfbK_C"/>
</dbReference>
<dbReference type="EMBL" id="SPMZ01000048">
    <property type="protein sequence ID" value="NMQ20393.1"/>
    <property type="molecule type" value="Genomic_DNA"/>
</dbReference>
<name>A0ABX1TLY2_9GAMM</name>
<keyword evidence="5" id="KW-1185">Reference proteome</keyword>
<evidence type="ECO:0000313" key="4">
    <source>
        <dbReference type="EMBL" id="NMQ20393.1"/>
    </source>
</evidence>
<evidence type="ECO:0000259" key="3">
    <source>
        <dbReference type="PROSITE" id="PS50234"/>
    </source>
</evidence>
<dbReference type="Pfam" id="PF12450">
    <property type="entry name" value="vWF_A"/>
    <property type="match status" value="1"/>
</dbReference>
<dbReference type="Proteomes" id="UP000760480">
    <property type="component" value="Unassembled WGS sequence"/>
</dbReference>
<comment type="caution">
    <text evidence="4">The sequence shown here is derived from an EMBL/GenBank/DDBJ whole genome shotgun (WGS) entry which is preliminary data.</text>
</comment>
<dbReference type="Pfam" id="PF12034">
    <property type="entry name" value="YfbK_C"/>
    <property type="match status" value="1"/>
</dbReference>
<organism evidence="4 5">
    <name type="scientific">Candidatus Competibacter phosphatis</name>
    <dbReference type="NCBI Taxonomy" id="221280"/>
    <lineage>
        <taxon>Bacteria</taxon>
        <taxon>Pseudomonadati</taxon>
        <taxon>Pseudomonadota</taxon>
        <taxon>Gammaproteobacteria</taxon>
        <taxon>Candidatus Competibacteraceae</taxon>
        <taxon>Candidatus Competibacter</taxon>
    </lineage>
</organism>
<feature type="region of interest" description="Disordered" evidence="1">
    <location>
        <begin position="45"/>
        <end position="72"/>
    </location>
</feature>
<dbReference type="SMART" id="SM00327">
    <property type="entry name" value="VWA"/>
    <property type="match status" value="1"/>
</dbReference>
<dbReference type="PANTHER" id="PTHR10579:SF43">
    <property type="entry name" value="ZINC FINGER (C3HC4-TYPE RING FINGER) FAMILY PROTEIN"/>
    <property type="match status" value="1"/>
</dbReference>
<dbReference type="InterPro" id="IPR036465">
    <property type="entry name" value="vWFA_dom_sf"/>
</dbReference>
<evidence type="ECO:0000256" key="2">
    <source>
        <dbReference type="SAM" id="SignalP"/>
    </source>
</evidence>
<feature type="compositionally biased region" description="Low complexity" evidence="1">
    <location>
        <begin position="63"/>
        <end position="72"/>
    </location>
</feature>
<dbReference type="PROSITE" id="PS51257">
    <property type="entry name" value="PROKAR_LIPOPROTEIN"/>
    <property type="match status" value="1"/>
</dbReference>
<feature type="region of interest" description="Disordered" evidence="1">
    <location>
        <begin position="86"/>
        <end position="135"/>
    </location>
</feature>
<dbReference type="InterPro" id="IPR022156">
    <property type="entry name" value="Uncharacterised_YfbK_N"/>
</dbReference>
<dbReference type="InterPro" id="IPR051266">
    <property type="entry name" value="CLCR"/>
</dbReference>
<evidence type="ECO:0000313" key="5">
    <source>
        <dbReference type="Proteomes" id="UP000760480"/>
    </source>
</evidence>
<dbReference type="Pfam" id="PF00092">
    <property type="entry name" value="VWA"/>
    <property type="match status" value="1"/>
</dbReference>
<protein>
    <submittedName>
        <fullName evidence="4">VWA domain-containing protein</fullName>
    </submittedName>
</protein>
<dbReference type="RefSeq" id="WP_169249664.1">
    <property type="nucleotide sequence ID" value="NZ_SPMZ01000048.1"/>
</dbReference>
<dbReference type="PROSITE" id="PS50234">
    <property type="entry name" value="VWFA"/>
    <property type="match status" value="1"/>
</dbReference>
<feature type="signal peptide" evidence="2">
    <location>
        <begin position="1"/>
        <end position="25"/>
    </location>
</feature>
<feature type="domain" description="VWFA" evidence="3">
    <location>
        <begin position="228"/>
        <end position="406"/>
    </location>
</feature>
<dbReference type="PANTHER" id="PTHR10579">
    <property type="entry name" value="CALCIUM-ACTIVATED CHLORIDE CHANNEL REGULATOR"/>
    <property type="match status" value="1"/>
</dbReference>